<reference evidence="1" key="2">
    <citation type="submission" date="2015-06" db="UniProtKB">
        <authorList>
            <consortium name="EnsemblPlants"/>
        </authorList>
    </citation>
    <scope>IDENTIFICATION</scope>
    <source>
        <strain evidence="1">DM1-3 516 R44</strain>
    </source>
</reference>
<dbReference type="HOGENOM" id="CLU_2445118_0_0_1"/>
<dbReference type="PaxDb" id="4113-PGSC0003DMT400086547"/>
<evidence type="ECO:0000313" key="1">
    <source>
        <dbReference type="EnsemblPlants" id="PGSC0003DMT400086547"/>
    </source>
</evidence>
<sequence>MDPKHMAQAPMKVIDCTSLNCVSVPDMNRLKRFMMKGKKAKEQREATKELEHNIHMVKAPSVLDKEPSLMLPTKVKVSQKKYSEENLMEE</sequence>
<dbReference type="EnsemblPlants" id="PGSC0003DMT400086547">
    <property type="protein sequence ID" value="PGSC0003DMT400086547"/>
    <property type="gene ID" value="PGSC0003DMG400036118"/>
</dbReference>
<accession>M1DC00</accession>
<dbReference type="STRING" id="4113.M1DC00"/>
<dbReference type="InParanoid" id="M1DC00"/>
<evidence type="ECO:0000313" key="2">
    <source>
        <dbReference type="Proteomes" id="UP000011115"/>
    </source>
</evidence>
<reference evidence="2" key="1">
    <citation type="journal article" date="2011" name="Nature">
        <title>Genome sequence and analysis of the tuber crop potato.</title>
        <authorList>
            <consortium name="The Potato Genome Sequencing Consortium"/>
        </authorList>
    </citation>
    <scope>NUCLEOTIDE SEQUENCE [LARGE SCALE GENOMIC DNA]</scope>
    <source>
        <strain evidence="2">cv. DM1-3 516 R44</strain>
    </source>
</reference>
<keyword evidence="2" id="KW-1185">Reference proteome</keyword>
<dbReference type="OMA" id="EHSIHIV"/>
<dbReference type="Proteomes" id="UP000011115">
    <property type="component" value="Unassembled WGS sequence"/>
</dbReference>
<name>M1DC00_SOLTU</name>
<organism evidence="1 2">
    <name type="scientific">Solanum tuberosum</name>
    <name type="common">Potato</name>
    <dbReference type="NCBI Taxonomy" id="4113"/>
    <lineage>
        <taxon>Eukaryota</taxon>
        <taxon>Viridiplantae</taxon>
        <taxon>Streptophyta</taxon>
        <taxon>Embryophyta</taxon>
        <taxon>Tracheophyta</taxon>
        <taxon>Spermatophyta</taxon>
        <taxon>Magnoliopsida</taxon>
        <taxon>eudicotyledons</taxon>
        <taxon>Gunneridae</taxon>
        <taxon>Pentapetalae</taxon>
        <taxon>asterids</taxon>
        <taxon>lamiids</taxon>
        <taxon>Solanales</taxon>
        <taxon>Solanaceae</taxon>
        <taxon>Solanoideae</taxon>
        <taxon>Solaneae</taxon>
        <taxon>Solanum</taxon>
    </lineage>
</organism>
<proteinExistence type="predicted"/>
<dbReference type="AlphaFoldDB" id="M1DC00"/>
<dbReference type="Gramene" id="PGSC0003DMT400086547">
    <property type="protein sequence ID" value="PGSC0003DMT400086547"/>
    <property type="gene ID" value="PGSC0003DMG400036118"/>
</dbReference>
<protein>
    <submittedName>
        <fullName evidence="1">Uncharacterized protein</fullName>
    </submittedName>
</protein>